<dbReference type="Pfam" id="PF13639">
    <property type="entry name" value="zf-RING_2"/>
    <property type="match status" value="1"/>
</dbReference>
<dbReference type="SUPFAM" id="SSF57850">
    <property type="entry name" value="RING/U-box"/>
    <property type="match status" value="1"/>
</dbReference>
<evidence type="ECO:0000256" key="4">
    <source>
        <dbReference type="PROSITE-ProRule" id="PRU00175"/>
    </source>
</evidence>
<dbReference type="SMART" id="SM00744">
    <property type="entry name" value="RINGv"/>
    <property type="match status" value="1"/>
</dbReference>
<accession>A0A371HJD2</accession>
<dbReference type="PANTHER" id="PTHR47662">
    <property type="entry name" value="RING-TYPE DOMAIN-CONTAINING PROTEIN"/>
    <property type="match status" value="1"/>
</dbReference>
<dbReference type="InterPro" id="IPR011016">
    <property type="entry name" value="Znf_RING-CH"/>
</dbReference>
<keyword evidence="2 4" id="KW-0863">Zinc-finger</keyword>
<reference evidence="6" key="1">
    <citation type="submission" date="2018-05" db="EMBL/GenBank/DDBJ databases">
        <title>Draft genome of Mucuna pruriens seed.</title>
        <authorList>
            <person name="Nnadi N.E."/>
            <person name="Vos R."/>
            <person name="Hasami M.H."/>
            <person name="Devisetty U.K."/>
            <person name="Aguiy J.C."/>
        </authorList>
    </citation>
    <scope>NUCLEOTIDE SEQUENCE [LARGE SCALE GENOMIC DNA]</scope>
    <source>
        <strain evidence="6">JCA_2017</strain>
    </source>
</reference>
<keyword evidence="1" id="KW-0479">Metal-binding</keyword>
<comment type="caution">
    <text evidence="6">The sequence shown here is derived from an EMBL/GenBank/DDBJ whole genome shotgun (WGS) entry which is preliminary data.</text>
</comment>
<gene>
    <name evidence="6" type="primary">ATL47</name>
    <name evidence="6" type="ORF">CR513_13576</name>
</gene>
<dbReference type="Proteomes" id="UP000257109">
    <property type="component" value="Unassembled WGS sequence"/>
</dbReference>
<proteinExistence type="predicted"/>
<keyword evidence="7" id="KW-1185">Reference proteome</keyword>
<evidence type="ECO:0000256" key="3">
    <source>
        <dbReference type="ARBA" id="ARBA00022833"/>
    </source>
</evidence>
<evidence type="ECO:0000313" key="7">
    <source>
        <dbReference type="Proteomes" id="UP000257109"/>
    </source>
</evidence>
<evidence type="ECO:0000259" key="5">
    <source>
        <dbReference type="PROSITE" id="PS50089"/>
    </source>
</evidence>
<dbReference type="PROSITE" id="PS50089">
    <property type="entry name" value="ZF_RING_2"/>
    <property type="match status" value="1"/>
</dbReference>
<evidence type="ECO:0000313" key="6">
    <source>
        <dbReference type="EMBL" id="RDY02908.1"/>
    </source>
</evidence>
<name>A0A371HJD2_MUCPR</name>
<protein>
    <submittedName>
        <fullName evidence="6">RING-H2 finger protein ATL47</fullName>
    </submittedName>
</protein>
<dbReference type="EMBL" id="QJKJ01002432">
    <property type="protein sequence ID" value="RDY02908.1"/>
    <property type="molecule type" value="Genomic_DNA"/>
</dbReference>
<dbReference type="GO" id="GO:0008270">
    <property type="term" value="F:zinc ion binding"/>
    <property type="evidence" value="ECO:0007669"/>
    <property type="project" value="UniProtKB-KW"/>
</dbReference>
<dbReference type="InterPro" id="IPR013083">
    <property type="entry name" value="Znf_RING/FYVE/PHD"/>
</dbReference>
<organism evidence="6 7">
    <name type="scientific">Mucuna pruriens</name>
    <name type="common">Velvet bean</name>
    <name type="synonym">Dolichos pruriens</name>
    <dbReference type="NCBI Taxonomy" id="157652"/>
    <lineage>
        <taxon>Eukaryota</taxon>
        <taxon>Viridiplantae</taxon>
        <taxon>Streptophyta</taxon>
        <taxon>Embryophyta</taxon>
        <taxon>Tracheophyta</taxon>
        <taxon>Spermatophyta</taxon>
        <taxon>Magnoliopsida</taxon>
        <taxon>eudicotyledons</taxon>
        <taxon>Gunneridae</taxon>
        <taxon>Pentapetalae</taxon>
        <taxon>rosids</taxon>
        <taxon>fabids</taxon>
        <taxon>Fabales</taxon>
        <taxon>Fabaceae</taxon>
        <taxon>Papilionoideae</taxon>
        <taxon>50 kb inversion clade</taxon>
        <taxon>NPAAA clade</taxon>
        <taxon>indigoferoid/millettioid clade</taxon>
        <taxon>Phaseoleae</taxon>
        <taxon>Mucuna</taxon>
    </lineage>
</organism>
<dbReference type="SMART" id="SM00184">
    <property type="entry name" value="RING"/>
    <property type="match status" value="1"/>
</dbReference>
<dbReference type="PANTHER" id="PTHR47662:SF1">
    <property type="entry name" value="RING-TYPE DOMAIN-CONTAINING PROTEIN"/>
    <property type="match status" value="1"/>
</dbReference>
<dbReference type="Gene3D" id="3.30.40.10">
    <property type="entry name" value="Zinc/RING finger domain, C3HC4 (zinc finger)"/>
    <property type="match status" value="1"/>
</dbReference>
<feature type="non-terminal residue" evidence="6">
    <location>
        <position position="1"/>
    </location>
</feature>
<evidence type="ECO:0000256" key="2">
    <source>
        <dbReference type="ARBA" id="ARBA00022771"/>
    </source>
</evidence>
<dbReference type="AlphaFoldDB" id="A0A371HJD2"/>
<evidence type="ECO:0000256" key="1">
    <source>
        <dbReference type="ARBA" id="ARBA00022723"/>
    </source>
</evidence>
<dbReference type="OrthoDB" id="9984778at2759"/>
<sequence length="105" mass="11915">MLHDSQPPINIGAELSTFHYELISGSEEHVNCAVCLNKIGEEDEDIRVLRCKHVYHKGCLDRWVGFKNATCPLCRGSVAPTRPIAHSGAEFSSVQKHNRDTWWLR</sequence>
<keyword evidence="3" id="KW-0862">Zinc</keyword>
<feature type="domain" description="RING-type" evidence="5">
    <location>
        <begin position="32"/>
        <end position="75"/>
    </location>
</feature>
<dbReference type="InterPro" id="IPR001841">
    <property type="entry name" value="Znf_RING"/>
</dbReference>